<dbReference type="eggNOG" id="COG3147">
    <property type="taxonomic scope" value="Bacteria"/>
</dbReference>
<feature type="signal peptide" evidence="2">
    <location>
        <begin position="1"/>
        <end position="29"/>
    </location>
</feature>
<name>A0A095X3X6_9FIRM</name>
<sequence length="1842" mass="205774">MKNKKMKRRLLGSLLAVAMLAPSTGNVLAETYKAPGKDEILTTDWQLKEPNFKDKNFWPLARAQWLTEVSTLAEPMKNPMISYGGYFVRPDGRTVIRLAMRKFDKVGTGVWHVMHMKLEDSFNNKVDWSDPSTGIYKGVSAGSSTGWYNDDLNYKTITKFQDKSITDVGTTNVKMVNIADNGNTGATAATNEVPINLVLKQDETIKSIGDEPLVQIRMLDRSETQVACYTDAGTGKGNYSSYTFSNVIPIKHDYEQHLLKEIRNSATTDRAFRASGSTVEFNKEKGYIEVRHRYNKVAITTNDLYGRHLGYRQTVDGRFFDILKPRKINGEDVIAHVFSTSNNGLPTAGRLDANGNPTITGAVPVFEKNVNEIPGTNLKFIQIAGPGFDTSFQDQQGIKTNKTTLQPLDSWMDGVESLLNNGQGTTVRYYVDPKKVDKLFKEDDGLQYFPFYSAIISDNEAGQYKYEYTLDSDVTLNSGDKIYIDFKTPYGGGILQDGARPRNREMRITVKGDDTDLFLASNFRHNGSGKFYEYTVQNGMDMKLKAGTKLTLYTNYPDGGDATIYFNKNKANSYKASYTLDKSPITFDWQATFSAGAVATTFHKPDVDEIFLEDKNISGRTAYKNAEIAIKAGDSVQTIIAKPGKNNSNGDTRIDVVVNKVKTKGYEFDTKLPGLEKDGKTARTFTMPELKRDMPILFTNTNVEVLAESSRPAVVEQVQAKVNFDLNGVKSKENKDVIEKIAPLSKEYTNYVIDKLAADKKTVEQASGAENKNYKPSGFNDDNVKKDQNTPIVKVTENIDGKNVDREFVNVLNHDGKTYDIEDTNPDAKKELAALKLRQMPDKYDIDVPQGKRLLGWTTVKLEDKEENGEKVSAADQYYKLLDSKDQNDKADKIVRDVKDWEKAEKEAYIFDEKSPIDKNRTVYAVYGDGINIILHSNNTADPKDEVIYKVPVTVDDLDRTDSILDATTAATYKAKKGKLVIKQLPKVPYTSEAEDVNKITDSKLKKFFKKGTDQDSNKEYTFIGWTLGSYQNGSLTRPDTNNFIAGSANERVGELENGLVANGTKRIPLKTEWIKDLQTKPTSYYVPNGYNLAIAPEDILDGNDVDNTKTLIQEAFEKGKDVHLYANYRPYYDITVKASYKNIDLTKFGQADDDSVTNKNEGDYKVDVAAARIKPANIGLLTRTAVTPFGKPTVHQNANYYPFKGGLRAWNGQDQDLKWSLPGFDELGQRKSYVSVVVTDELKEKYEHFSVPNWGTLGLKTFLRLNNTDGSVYVDEKAPKNLHRNAGNPYGDPVAKSQAFNIGVDAYSSATSRNAETERRGSAGREVVGYTIWNTSTPIEIPKPAIDNVFNTDKTIKLKWAEAEKNANIQKIKLKIAGGSEIVLEKQDDGTYTGGGLTAKVGEGKYADRLIVGEFKDGNTLSDKAGKKIIAKYTIKKATLEKDGDEGEIDINKRGTAAPVYGISQVDNVEEGTGENKTIKPVIKFAIPNPLLNKPAVGTKKEQYDWAERFWTDDEWTNIESKFTEKKNDAQNGDYTEDWNGSEYIAQKWDKNNNKWVNIADTSKYTMQGKDKLGDAKTIVLEPKSDTNPNGVEDGDIVRIVSRQAGLHTSASTQTMDTLGGITGNFTDSFSNKAIDLNRRYVKIDLRAPAPTVKTEDEKFRRYIDVTGTLDEVTKGRNVTLEVKYTDGTTETFTPEVNVVKDEVKLKDFLSTIVRKGDTPDITIVAEDEFGNTKRYKVDYKPTLVCNAYVKDFYVRSRKLSVTSDMDGVTVKVVVYKGMEEVATGEAIVQTNGAYVPLELKQKADSNKNYRLKKGDIIRVNSEKVAAEGKYTSNTFDIFVE</sequence>
<evidence type="ECO:0000313" key="4">
    <source>
        <dbReference type="Proteomes" id="UP000029579"/>
    </source>
</evidence>
<dbReference type="OrthoDB" id="1694069at2"/>
<accession>A0A095X3X6</accession>
<keyword evidence="2" id="KW-0732">Signal</keyword>
<feature type="chain" id="PRO_5001921119" evidence="2">
    <location>
        <begin position="30"/>
        <end position="1842"/>
    </location>
</feature>
<dbReference type="Proteomes" id="UP000029579">
    <property type="component" value="Unassembled WGS sequence"/>
</dbReference>
<reference evidence="3 4" key="1">
    <citation type="submission" date="2014-07" db="EMBL/GenBank/DDBJ databases">
        <authorList>
            <person name="McCorrison J."/>
            <person name="Sanka R."/>
            <person name="Torralba M."/>
            <person name="Gillis M."/>
            <person name="Haft D.H."/>
            <person name="Methe B."/>
            <person name="Sutton G."/>
            <person name="Nelson K.E."/>
        </authorList>
    </citation>
    <scope>NUCLEOTIDE SEQUENCE [LARGE SCALE GENOMIC DNA]</scope>
    <source>
        <strain evidence="3 4">S7-1-13</strain>
    </source>
</reference>
<organism evidence="3 4">
    <name type="scientific">Anaerococcus lactolyticus S7-1-13</name>
    <dbReference type="NCBI Taxonomy" id="1284686"/>
    <lineage>
        <taxon>Bacteria</taxon>
        <taxon>Bacillati</taxon>
        <taxon>Bacillota</taxon>
        <taxon>Tissierellia</taxon>
        <taxon>Tissierellales</taxon>
        <taxon>Peptoniphilaceae</taxon>
        <taxon>Anaerococcus</taxon>
    </lineage>
</organism>
<feature type="region of interest" description="Disordered" evidence="1">
    <location>
        <begin position="764"/>
        <end position="786"/>
    </location>
</feature>
<evidence type="ECO:0000256" key="2">
    <source>
        <dbReference type="SAM" id="SignalP"/>
    </source>
</evidence>
<evidence type="ECO:0000313" key="3">
    <source>
        <dbReference type="EMBL" id="KGF04548.1"/>
    </source>
</evidence>
<dbReference type="EMBL" id="JRMW01000029">
    <property type="protein sequence ID" value="KGF04548.1"/>
    <property type="molecule type" value="Genomic_DNA"/>
</dbReference>
<dbReference type="RefSeq" id="WP_037327178.1">
    <property type="nucleotide sequence ID" value="NZ_JRMW01000029.1"/>
</dbReference>
<proteinExistence type="predicted"/>
<comment type="caution">
    <text evidence="3">The sequence shown here is derived from an EMBL/GenBank/DDBJ whole genome shotgun (WGS) entry which is preliminary data.</text>
</comment>
<protein>
    <submittedName>
        <fullName evidence="3">Uncharacterized protein</fullName>
    </submittedName>
</protein>
<gene>
    <name evidence="3" type="ORF">HMPREF1630_03895</name>
</gene>
<evidence type="ECO:0000256" key="1">
    <source>
        <dbReference type="SAM" id="MobiDB-lite"/>
    </source>
</evidence>